<dbReference type="EMBL" id="JAGSXJ010000016">
    <property type="protein sequence ID" value="KAH6684939.1"/>
    <property type="molecule type" value="Genomic_DNA"/>
</dbReference>
<comment type="caution">
    <text evidence="5">The sequence shown here is derived from an EMBL/GenBank/DDBJ whole genome shotgun (WGS) entry which is preliminary data.</text>
</comment>
<dbReference type="AlphaFoldDB" id="A0A9P8V6X5"/>
<sequence>MGSIQATVLDSDAKAQDWATLAATHRQKQYNNIPKDWRLDEAKLKSITGHGGAREGRLRELEAAANSGILSKHELEIAEKTTATELLDKIRDGKLTSEEVIVAFCKMAAIAEQTDSFHMIGKYATTGYTEFLRRAPEGSNGALVNLLLDAGAVFYCKTNVPQTMMTADSENHIFGRTLNPHKTTLTAGGSTGGEGALVGFRGSPLGVGTDIAGSIRIPSLCCGTYGFKPTSNRIPFGGQSHYFNPLPLVHGVEPVAGPLANSVDDLALFMRTVTQRSPWKYDPSASNVGWRNIPSKTGGLTIGVLAEDPTWKLHPPVRSTVEQAVAALEAAGHKIVRLPFDPASSVGLGARLGFQFFSLGGPDADQVEREAGEPLVKSVAKRVHPFSHGGFPVPQQANKFAELSDWNVAFNKYSAAWQKVYCDNGLDVVIGPGAISTSVPHDTYGNPVYTLMWNTLDYPAGIIPFGTSSSAEYPEKQKGTAEFDADYDPEATDGAPCAVQVIAPRYHDEECLAAMKVIDNVLRQS</sequence>
<dbReference type="InterPro" id="IPR023631">
    <property type="entry name" value="Amidase_dom"/>
</dbReference>
<feature type="binding site" evidence="3">
    <location>
        <position position="164"/>
    </location>
    <ligand>
        <name>substrate</name>
    </ligand>
</feature>
<proteinExistence type="inferred from homology"/>
<dbReference type="Pfam" id="PF01425">
    <property type="entry name" value="Amidase"/>
    <property type="match status" value="1"/>
</dbReference>
<evidence type="ECO:0000256" key="1">
    <source>
        <dbReference type="ARBA" id="ARBA00009199"/>
    </source>
</evidence>
<dbReference type="SUPFAM" id="SSF75304">
    <property type="entry name" value="Amidase signature (AS) enzymes"/>
    <property type="match status" value="1"/>
</dbReference>
<evidence type="ECO:0000259" key="4">
    <source>
        <dbReference type="Pfam" id="PF01425"/>
    </source>
</evidence>
<evidence type="ECO:0000313" key="5">
    <source>
        <dbReference type="EMBL" id="KAH6684939.1"/>
    </source>
</evidence>
<accession>A0A9P8V6X5</accession>
<dbReference type="PANTHER" id="PTHR46072:SF3">
    <property type="entry name" value="AMIDASE"/>
    <property type="match status" value="1"/>
</dbReference>
<organism evidence="5 6">
    <name type="scientific">Plectosphaerella plurivora</name>
    <dbReference type="NCBI Taxonomy" id="936078"/>
    <lineage>
        <taxon>Eukaryota</taxon>
        <taxon>Fungi</taxon>
        <taxon>Dikarya</taxon>
        <taxon>Ascomycota</taxon>
        <taxon>Pezizomycotina</taxon>
        <taxon>Sordariomycetes</taxon>
        <taxon>Hypocreomycetidae</taxon>
        <taxon>Glomerellales</taxon>
        <taxon>Plectosphaerellaceae</taxon>
        <taxon>Plectosphaerella</taxon>
    </lineage>
</organism>
<dbReference type="GO" id="GO:0016787">
    <property type="term" value="F:hydrolase activity"/>
    <property type="evidence" value="ECO:0007669"/>
    <property type="project" value="UniProtKB-KW"/>
</dbReference>
<feature type="domain" description="Amidase" evidence="4">
    <location>
        <begin position="122"/>
        <end position="512"/>
    </location>
</feature>
<evidence type="ECO:0000256" key="3">
    <source>
        <dbReference type="PIRSR" id="PIRSR001221-2"/>
    </source>
</evidence>
<dbReference type="PIRSF" id="PIRSF001221">
    <property type="entry name" value="Amidase_fungi"/>
    <property type="match status" value="1"/>
</dbReference>
<protein>
    <submittedName>
        <fullName evidence="5">Acetamidase</fullName>
    </submittedName>
</protein>
<name>A0A9P8V6X5_9PEZI</name>
<feature type="binding site" evidence="3">
    <location>
        <begin position="211"/>
        <end position="214"/>
    </location>
    <ligand>
        <name>substrate</name>
    </ligand>
</feature>
<keyword evidence="6" id="KW-1185">Reference proteome</keyword>
<evidence type="ECO:0000313" key="6">
    <source>
        <dbReference type="Proteomes" id="UP000770015"/>
    </source>
</evidence>
<comment type="similarity">
    <text evidence="1">Belongs to the amidase family.</text>
</comment>
<dbReference type="OrthoDB" id="6428749at2759"/>
<dbReference type="InterPro" id="IPR036928">
    <property type="entry name" value="AS_sf"/>
</dbReference>
<evidence type="ECO:0000256" key="2">
    <source>
        <dbReference type="ARBA" id="ARBA00022801"/>
    </source>
</evidence>
<dbReference type="Proteomes" id="UP000770015">
    <property type="component" value="Unassembled WGS sequence"/>
</dbReference>
<dbReference type="PANTHER" id="PTHR46072">
    <property type="entry name" value="AMIDASE-RELATED-RELATED"/>
    <property type="match status" value="1"/>
</dbReference>
<dbReference type="Gene3D" id="3.90.1300.10">
    <property type="entry name" value="Amidase signature (AS) domain"/>
    <property type="match status" value="1"/>
</dbReference>
<reference evidence="5" key="1">
    <citation type="journal article" date="2021" name="Nat. Commun.">
        <title>Genetic determinants of endophytism in the Arabidopsis root mycobiome.</title>
        <authorList>
            <person name="Mesny F."/>
            <person name="Miyauchi S."/>
            <person name="Thiergart T."/>
            <person name="Pickel B."/>
            <person name="Atanasova L."/>
            <person name="Karlsson M."/>
            <person name="Huettel B."/>
            <person name="Barry K.W."/>
            <person name="Haridas S."/>
            <person name="Chen C."/>
            <person name="Bauer D."/>
            <person name="Andreopoulos W."/>
            <person name="Pangilinan J."/>
            <person name="LaButti K."/>
            <person name="Riley R."/>
            <person name="Lipzen A."/>
            <person name="Clum A."/>
            <person name="Drula E."/>
            <person name="Henrissat B."/>
            <person name="Kohler A."/>
            <person name="Grigoriev I.V."/>
            <person name="Martin F.M."/>
            <person name="Hacquard S."/>
        </authorList>
    </citation>
    <scope>NUCLEOTIDE SEQUENCE</scope>
    <source>
        <strain evidence="5">MPI-SDFR-AT-0117</strain>
    </source>
</reference>
<feature type="binding site" evidence="3">
    <location>
        <position position="190"/>
    </location>
    <ligand>
        <name>substrate</name>
    </ligand>
</feature>
<keyword evidence="2" id="KW-0378">Hydrolase</keyword>
<gene>
    <name evidence="5" type="ORF">F5X68DRAFT_241985</name>
</gene>